<dbReference type="EMBL" id="JAACXV010000404">
    <property type="protein sequence ID" value="KAF7278295.1"/>
    <property type="molecule type" value="Genomic_DNA"/>
</dbReference>
<sequence length="143" mass="16182">MESAPSPIFSSGSGLGRFAARNNGGFPAWRAHIGPRFSGSRILYEIARLAGHVYGHCLFVQAGWNFLLRFLSSRRARKTKEQLIALSENPRKILGNHAPQTLLIASWQYRKTDETIIREITSRYFSAKNRRQPAIWSHRSGEG</sequence>
<organism evidence="1 2">
    <name type="scientific">Rhynchophorus ferrugineus</name>
    <name type="common">Red palm weevil</name>
    <name type="synonym">Curculio ferrugineus</name>
    <dbReference type="NCBI Taxonomy" id="354439"/>
    <lineage>
        <taxon>Eukaryota</taxon>
        <taxon>Metazoa</taxon>
        <taxon>Ecdysozoa</taxon>
        <taxon>Arthropoda</taxon>
        <taxon>Hexapoda</taxon>
        <taxon>Insecta</taxon>
        <taxon>Pterygota</taxon>
        <taxon>Neoptera</taxon>
        <taxon>Endopterygota</taxon>
        <taxon>Coleoptera</taxon>
        <taxon>Polyphaga</taxon>
        <taxon>Cucujiformia</taxon>
        <taxon>Curculionidae</taxon>
        <taxon>Dryophthorinae</taxon>
        <taxon>Rhynchophorus</taxon>
    </lineage>
</organism>
<comment type="caution">
    <text evidence="1">The sequence shown here is derived from an EMBL/GenBank/DDBJ whole genome shotgun (WGS) entry which is preliminary data.</text>
</comment>
<evidence type="ECO:0000313" key="1">
    <source>
        <dbReference type="EMBL" id="KAF7278295.1"/>
    </source>
</evidence>
<dbReference type="AlphaFoldDB" id="A0A834MFU2"/>
<gene>
    <name evidence="1" type="ORF">GWI33_008645</name>
</gene>
<protein>
    <submittedName>
        <fullName evidence="1">Uncharacterized protein</fullName>
    </submittedName>
</protein>
<name>A0A834MFU2_RHYFE</name>
<dbReference type="Proteomes" id="UP000625711">
    <property type="component" value="Unassembled WGS sequence"/>
</dbReference>
<keyword evidence="2" id="KW-1185">Reference proteome</keyword>
<reference evidence="1" key="1">
    <citation type="submission" date="2020-08" db="EMBL/GenBank/DDBJ databases">
        <title>Genome sequencing and assembly of the red palm weevil Rhynchophorus ferrugineus.</title>
        <authorList>
            <person name="Dias G.B."/>
            <person name="Bergman C.M."/>
            <person name="Manee M."/>
        </authorList>
    </citation>
    <scope>NUCLEOTIDE SEQUENCE</scope>
    <source>
        <strain evidence="1">AA-2017</strain>
        <tissue evidence="1">Whole larva</tissue>
    </source>
</reference>
<proteinExistence type="predicted"/>
<accession>A0A834MFU2</accession>
<evidence type="ECO:0000313" key="2">
    <source>
        <dbReference type="Proteomes" id="UP000625711"/>
    </source>
</evidence>